<dbReference type="SUPFAM" id="SSF53756">
    <property type="entry name" value="UDP-Glycosyltransferase/glycogen phosphorylase"/>
    <property type="match status" value="1"/>
</dbReference>
<protein>
    <submittedName>
        <fullName evidence="2">Uncharacterized protein</fullName>
    </submittedName>
</protein>
<dbReference type="EMBL" id="JABEBT010000026">
    <property type="protein sequence ID" value="KAF7636863.1"/>
    <property type="molecule type" value="Genomic_DNA"/>
</dbReference>
<evidence type="ECO:0000313" key="3">
    <source>
        <dbReference type="Proteomes" id="UP000605970"/>
    </source>
</evidence>
<proteinExistence type="predicted"/>
<dbReference type="AlphaFoldDB" id="A0A8S9ZUR3"/>
<keyword evidence="1" id="KW-0175">Coiled coil</keyword>
<organism evidence="2 3">
    <name type="scientific">Meloidogyne graminicola</name>
    <dbReference type="NCBI Taxonomy" id="189291"/>
    <lineage>
        <taxon>Eukaryota</taxon>
        <taxon>Metazoa</taxon>
        <taxon>Ecdysozoa</taxon>
        <taxon>Nematoda</taxon>
        <taxon>Chromadorea</taxon>
        <taxon>Rhabditida</taxon>
        <taxon>Tylenchina</taxon>
        <taxon>Tylenchomorpha</taxon>
        <taxon>Tylenchoidea</taxon>
        <taxon>Meloidogynidae</taxon>
        <taxon>Meloidogyninae</taxon>
        <taxon>Meloidogyne</taxon>
    </lineage>
</organism>
<evidence type="ECO:0000313" key="2">
    <source>
        <dbReference type="EMBL" id="KAF7636863.1"/>
    </source>
</evidence>
<comment type="caution">
    <text evidence="2">The sequence shown here is derived from an EMBL/GenBank/DDBJ whole genome shotgun (WGS) entry which is preliminary data.</text>
</comment>
<feature type="coiled-coil region" evidence="1">
    <location>
        <begin position="359"/>
        <end position="404"/>
    </location>
</feature>
<dbReference type="Proteomes" id="UP000605970">
    <property type="component" value="Unassembled WGS sequence"/>
</dbReference>
<dbReference type="OrthoDB" id="5835829at2759"/>
<evidence type="ECO:0000256" key="1">
    <source>
        <dbReference type="SAM" id="Coils"/>
    </source>
</evidence>
<accession>A0A8S9ZUR3</accession>
<keyword evidence="3" id="KW-1185">Reference proteome</keyword>
<reference evidence="2" key="1">
    <citation type="journal article" date="2020" name="Ecol. Evol.">
        <title>Genome structure and content of the rice root-knot nematode (Meloidogyne graminicola).</title>
        <authorList>
            <person name="Phan N.T."/>
            <person name="Danchin E.G.J."/>
            <person name="Klopp C."/>
            <person name="Perfus-Barbeoch L."/>
            <person name="Kozlowski D.K."/>
            <person name="Koutsovoulos G.D."/>
            <person name="Lopez-Roques C."/>
            <person name="Bouchez O."/>
            <person name="Zahm M."/>
            <person name="Besnard G."/>
            <person name="Bellafiore S."/>
        </authorList>
    </citation>
    <scope>NUCLEOTIDE SEQUENCE</scope>
    <source>
        <strain evidence="2">VN-18</strain>
    </source>
</reference>
<sequence length="755" mass="87888">MNKSKKLKINEEAYFEEILELQRANAESDERLSTLERMVAECYEINSRQYAILAELLEYYKMRRNKRPLGLQKFARIWNGVTSALEHVSNYYHNGNRNRIRNTENETSGFQKCLNVLSVANQGLKFVSNLLGNGNSCTYNNNYSNEEKEMLLNNNNKINQNFEDFPLNNEQQIISINREGLNNLDNNELLLENNDIVGSSNSFIENMFIPNNANVLETTNTEIKQTLFPYKQQYNFKDVFPSQNFDKVVFPLMLNNKCCEEKENVGTLSQNNEQQIVLINKEKECLTSLKEEGEGSSKNGEILLKNEDGELYSIIEDEIESSSNKEVIQITNKKQTFNLKKIFDLSSMSRLLRNDITRKDKIVEENVIHNEKIQQMEEEIEQLKETLKNEKLKREEKLKKIEEKRKFNLKKKRKGMKKNQPKILSKNKEEIIEEIGTTIPIEQGPHNEEILPLPWYNKVEEQEGSTNISQSSDEDMEEQINIKRQQDLQSLRQQNLNKTSRINDAMKAIADNFEGIKQKDITIKELSNKLLEEEIIIQKNNLEFLLKQNYALGIAEFTQQIGAFQVFNALKIQKTIDVSSSRIPDDHLKRIDPSLNFSQISAKLPSDTFWTEDYELNNKYKELVETFPDINWAMPINIFDTFQNINFHFSNHHFFAKVFPEHPKVGYIGGILVEEKEILIKDKTPTDDNYSCAGLFSMGTLVPLQEENIVGIKVMFKTMATEYSKNIEVFDEFIPQQELLAKQNMRIFISHCVNI</sequence>
<name>A0A8S9ZUR3_9BILA</name>
<gene>
    <name evidence="2" type="ORF">Mgra_00003806</name>
</gene>